<sequence>MVDQERHADREEVADDEQSDPFRWAADRYLSGRYETDDECREGADESHSAHKPHSQLSARHLEGARRVRLFEAQLDKRPEHQHVHDEIHGDCKGGEYLVGRLHRGQQHEDDGKDRYDRRLEIEDVDLYSMLICLLEDERQISGLTYGENTFARSRDPCVDSREDSEGEADRDDRRKPFEAEGLEEIAVGDKQALCKVDVLLRDDETDRQCAKDEDSHCDARRDENGERVILLRVLYLVDVDRRDLHSRVEEEYTHREREVAEVPQVGDEVAGMQRHVDRMPRNVIEDAEDDEDRRRDDGADESAPFAYRARERHPSEVHQRRAPVKDEDYRQGVHLVRREGGVRAGVRSYIRHGNGGEGQDCREPYRVLHPLEENSDKAEPSAECLPDPPEYAALLRPCGRHFRRGERHGDQEEYGREYIVKHRRKAIFSLRRQAAQADYRGDVHHSQCKDADRSAF</sequence>
<organism evidence="2">
    <name type="scientific">bioreactor metagenome</name>
    <dbReference type="NCBI Taxonomy" id="1076179"/>
    <lineage>
        <taxon>unclassified sequences</taxon>
        <taxon>metagenomes</taxon>
        <taxon>ecological metagenomes</taxon>
    </lineage>
</organism>
<proteinExistence type="predicted"/>
<evidence type="ECO:0000313" key="2">
    <source>
        <dbReference type="EMBL" id="MPM69992.1"/>
    </source>
</evidence>
<feature type="compositionally biased region" description="Basic and acidic residues" evidence="1">
    <location>
        <begin position="275"/>
        <end position="285"/>
    </location>
</feature>
<feature type="region of interest" description="Disordered" evidence="1">
    <location>
        <begin position="155"/>
        <end position="177"/>
    </location>
</feature>
<gene>
    <name evidence="2" type="ORF">SDC9_116940</name>
</gene>
<protein>
    <submittedName>
        <fullName evidence="2">Uncharacterized protein</fullName>
    </submittedName>
</protein>
<evidence type="ECO:0000256" key="1">
    <source>
        <dbReference type="SAM" id="MobiDB-lite"/>
    </source>
</evidence>
<feature type="region of interest" description="Disordered" evidence="1">
    <location>
        <begin position="1"/>
        <end position="63"/>
    </location>
</feature>
<name>A0A645BXF6_9ZZZZ</name>
<feature type="compositionally biased region" description="Basic and acidic residues" evidence="1">
    <location>
        <begin position="309"/>
        <end position="327"/>
    </location>
</feature>
<feature type="compositionally biased region" description="Basic and acidic residues" evidence="1">
    <location>
        <begin position="155"/>
        <end position="164"/>
    </location>
</feature>
<dbReference type="EMBL" id="VSSQ01023203">
    <property type="protein sequence ID" value="MPM69992.1"/>
    <property type="molecule type" value="Genomic_DNA"/>
</dbReference>
<accession>A0A645BXF6</accession>
<feature type="compositionally biased region" description="Basic and acidic residues" evidence="1">
    <location>
        <begin position="1"/>
        <end position="11"/>
    </location>
</feature>
<dbReference type="AlphaFoldDB" id="A0A645BXF6"/>
<reference evidence="2" key="1">
    <citation type="submission" date="2019-08" db="EMBL/GenBank/DDBJ databases">
        <authorList>
            <person name="Kucharzyk K."/>
            <person name="Murdoch R.W."/>
            <person name="Higgins S."/>
            <person name="Loffler F."/>
        </authorList>
    </citation>
    <scope>NUCLEOTIDE SEQUENCE</scope>
</reference>
<feature type="region of interest" description="Disordered" evidence="1">
    <location>
        <begin position="270"/>
        <end position="327"/>
    </location>
</feature>
<comment type="caution">
    <text evidence="2">The sequence shown here is derived from an EMBL/GenBank/DDBJ whole genome shotgun (WGS) entry which is preliminary data.</text>
</comment>